<keyword evidence="15" id="KW-1185">Reference proteome</keyword>
<evidence type="ECO:0000256" key="10">
    <source>
        <dbReference type="ARBA" id="ARBA00048970"/>
    </source>
</evidence>
<dbReference type="Gene3D" id="3.40.50.150">
    <property type="entry name" value="Vaccinia Virus protein VP39"/>
    <property type="match status" value="1"/>
</dbReference>
<evidence type="ECO:0000256" key="11">
    <source>
        <dbReference type="HAMAP-Rule" id="MF_01547"/>
    </source>
</evidence>
<feature type="binding site" evidence="11">
    <location>
        <position position="62"/>
    </location>
    <ligand>
        <name>S-adenosyl-L-methionine</name>
        <dbReference type="ChEBI" id="CHEBI:59789"/>
    </ligand>
</feature>
<dbReference type="EMBL" id="CP032998">
    <property type="protein sequence ID" value="QCI26405.1"/>
    <property type="molecule type" value="Genomic_DNA"/>
</dbReference>
<sequence>MIKKRSISSYRWLSEHFRDPYVRKTHQKNLRSRSWFKLHDIDVKYHLFRTGMNVIDLGSSPGGWSEYAIKHVGKTGSVTSCDMNAMNKISGVFFLQGDISKKIIFNALLNHIQYKKINLVMSDMSPKITGISYTDMSNAFDLFNLAFKIAKITLSNKGIFLIKLFHGEEFENYLHNMYDFFNTIRICKPSSSRSRSKEVFLLAKKKKI</sequence>
<evidence type="ECO:0000313" key="14">
    <source>
        <dbReference type="EMBL" id="QCI26405.1"/>
    </source>
</evidence>
<protein>
    <recommendedName>
        <fullName evidence="7 11">Ribosomal RNA large subunit methyltransferase E</fullName>
        <ecNumber evidence="6 11">2.1.1.166</ecNumber>
    </recommendedName>
    <alternativeName>
        <fullName evidence="9 11">23S rRNA Um2552 methyltransferase</fullName>
    </alternativeName>
    <alternativeName>
        <fullName evidence="8 11">rRNA (uridine-2'-O-)-methyltransferase</fullName>
    </alternativeName>
</protein>
<feature type="active site" description="Proton acceptor" evidence="11 12">
    <location>
        <position position="163"/>
    </location>
</feature>
<feature type="domain" description="Ribosomal RNA methyltransferase FtsJ" evidence="13">
    <location>
        <begin position="31"/>
        <end position="206"/>
    </location>
</feature>
<evidence type="ECO:0000256" key="7">
    <source>
        <dbReference type="ARBA" id="ARBA00041129"/>
    </source>
</evidence>
<evidence type="ECO:0000313" key="15">
    <source>
        <dbReference type="Proteomes" id="UP000298636"/>
    </source>
</evidence>
<comment type="similarity">
    <text evidence="11">Belongs to the class I-like SAM-binding methyltransferase superfamily. RNA methyltransferase RlmE family.</text>
</comment>
<dbReference type="InterPro" id="IPR029063">
    <property type="entry name" value="SAM-dependent_MTases_sf"/>
</dbReference>
<reference evidence="14 15" key="1">
    <citation type="submission" date="2018-10" db="EMBL/GenBank/DDBJ databases">
        <title>Comparative functional genomics of the obligate endosymbiont Buchnera aphidicola.</title>
        <authorList>
            <person name="Chong R.A."/>
        </authorList>
    </citation>
    <scope>NUCLEOTIDE SEQUENCE [LARGE SCALE GENOMIC DNA]</scope>
    <source>
        <strain evidence="14 15">Ssp</strain>
    </source>
</reference>
<feature type="binding site" evidence="11">
    <location>
        <position position="82"/>
    </location>
    <ligand>
        <name>S-adenosyl-L-methionine</name>
        <dbReference type="ChEBI" id="CHEBI:59789"/>
    </ligand>
</feature>
<keyword evidence="1 11" id="KW-0698">rRNA processing</keyword>
<dbReference type="AlphaFoldDB" id="A0A4D6YN02"/>
<dbReference type="Pfam" id="PF01728">
    <property type="entry name" value="FtsJ"/>
    <property type="match status" value="1"/>
</dbReference>
<keyword evidence="2 11" id="KW-0489">Methyltransferase</keyword>
<comment type="function">
    <text evidence="5 11">Specifically methylates the uridine in position 2552 of 23S rRNA at the 2'-O position of the ribose in the fully assembled 50S ribosomal subunit.</text>
</comment>
<evidence type="ECO:0000256" key="6">
    <source>
        <dbReference type="ARBA" id="ARBA00038861"/>
    </source>
</evidence>
<gene>
    <name evidence="11" type="primary">rlmE</name>
    <name evidence="11" type="synonym">ftsJ</name>
    <name evidence="11" type="synonym">rrmJ</name>
    <name evidence="14" type="ORF">D9V79_01180</name>
</gene>
<dbReference type="SUPFAM" id="SSF53335">
    <property type="entry name" value="S-adenosyl-L-methionine-dependent methyltransferases"/>
    <property type="match status" value="1"/>
</dbReference>
<dbReference type="GO" id="GO:0008650">
    <property type="term" value="F:rRNA (uridine-2'-O-)-methyltransferase activity"/>
    <property type="evidence" value="ECO:0007669"/>
    <property type="project" value="UniProtKB-UniRule"/>
</dbReference>
<dbReference type="InterPro" id="IPR015507">
    <property type="entry name" value="rRNA-MeTfrase_E"/>
</dbReference>
<dbReference type="OrthoDB" id="9790080at2"/>
<feature type="binding site" evidence="11">
    <location>
        <position position="123"/>
    </location>
    <ligand>
        <name>S-adenosyl-L-methionine</name>
        <dbReference type="ChEBI" id="CHEBI:59789"/>
    </ligand>
</feature>
<dbReference type="CDD" id="cd02440">
    <property type="entry name" value="AdoMet_MTases"/>
    <property type="match status" value="1"/>
</dbReference>
<evidence type="ECO:0000256" key="8">
    <source>
        <dbReference type="ARBA" id="ARBA00041995"/>
    </source>
</evidence>
<keyword evidence="4 11" id="KW-0949">S-adenosyl-L-methionine</keyword>
<dbReference type="RefSeq" id="WP_158351880.1">
    <property type="nucleotide sequence ID" value="NZ_CP032998.1"/>
</dbReference>
<proteinExistence type="inferred from homology"/>
<evidence type="ECO:0000256" key="12">
    <source>
        <dbReference type="PIRSR" id="PIRSR005461-1"/>
    </source>
</evidence>
<feature type="binding site" evidence="11">
    <location>
        <position position="64"/>
    </location>
    <ligand>
        <name>S-adenosyl-L-methionine</name>
        <dbReference type="ChEBI" id="CHEBI:59789"/>
    </ligand>
</feature>
<dbReference type="PANTHER" id="PTHR10920">
    <property type="entry name" value="RIBOSOMAL RNA METHYLTRANSFERASE"/>
    <property type="match status" value="1"/>
</dbReference>
<comment type="catalytic activity">
    <reaction evidence="10 11">
        <text>uridine(2552) in 23S rRNA + S-adenosyl-L-methionine = 2'-O-methyluridine(2552) in 23S rRNA + S-adenosyl-L-homocysteine + H(+)</text>
        <dbReference type="Rhea" id="RHEA:42720"/>
        <dbReference type="Rhea" id="RHEA-COMP:10202"/>
        <dbReference type="Rhea" id="RHEA-COMP:10203"/>
        <dbReference type="ChEBI" id="CHEBI:15378"/>
        <dbReference type="ChEBI" id="CHEBI:57856"/>
        <dbReference type="ChEBI" id="CHEBI:59789"/>
        <dbReference type="ChEBI" id="CHEBI:65315"/>
        <dbReference type="ChEBI" id="CHEBI:74478"/>
        <dbReference type="EC" id="2.1.1.166"/>
    </reaction>
</comment>
<dbReference type="EC" id="2.1.1.166" evidence="6 11"/>
<dbReference type="PANTHER" id="PTHR10920:SF18">
    <property type="entry name" value="RRNA METHYLTRANSFERASE 2, MITOCHONDRIAL"/>
    <property type="match status" value="1"/>
</dbReference>
<evidence type="ECO:0000256" key="2">
    <source>
        <dbReference type="ARBA" id="ARBA00022603"/>
    </source>
</evidence>
<evidence type="ECO:0000256" key="3">
    <source>
        <dbReference type="ARBA" id="ARBA00022679"/>
    </source>
</evidence>
<evidence type="ECO:0000256" key="5">
    <source>
        <dbReference type="ARBA" id="ARBA00037569"/>
    </source>
</evidence>
<evidence type="ECO:0000256" key="9">
    <source>
        <dbReference type="ARBA" id="ARBA00042745"/>
    </source>
</evidence>
<accession>A0A4D6YN02</accession>
<feature type="binding site" evidence="11">
    <location>
        <position position="98"/>
    </location>
    <ligand>
        <name>S-adenosyl-L-methionine</name>
        <dbReference type="ChEBI" id="CHEBI:59789"/>
    </ligand>
</feature>
<dbReference type="HAMAP" id="MF_01547">
    <property type="entry name" value="RNA_methyltr_E"/>
    <property type="match status" value="1"/>
</dbReference>
<name>A0A4D6YN02_9GAMM</name>
<dbReference type="Proteomes" id="UP000298636">
    <property type="component" value="Chromosome"/>
</dbReference>
<comment type="subcellular location">
    <subcellularLocation>
        <location evidence="11">Cytoplasm</location>
    </subcellularLocation>
</comment>
<evidence type="ECO:0000256" key="4">
    <source>
        <dbReference type="ARBA" id="ARBA00022691"/>
    </source>
</evidence>
<keyword evidence="11" id="KW-0963">Cytoplasm</keyword>
<organism evidence="14 15">
    <name type="scientific">Buchnera aphidicola</name>
    <name type="common">Stegophylla sp.</name>
    <dbReference type="NCBI Taxonomy" id="2315800"/>
    <lineage>
        <taxon>Bacteria</taxon>
        <taxon>Pseudomonadati</taxon>
        <taxon>Pseudomonadota</taxon>
        <taxon>Gammaproteobacteria</taxon>
        <taxon>Enterobacterales</taxon>
        <taxon>Erwiniaceae</taxon>
        <taxon>Buchnera</taxon>
    </lineage>
</organism>
<dbReference type="GO" id="GO:0005737">
    <property type="term" value="C:cytoplasm"/>
    <property type="evidence" value="ECO:0007669"/>
    <property type="project" value="UniProtKB-SubCell"/>
</dbReference>
<keyword evidence="3 11" id="KW-0808">Transferase</keyword>
<dbReference type="InterPro" id="IPR050082">
    <property type="entry name" value="RNA_methyltr_RlmE"/>
</dbReference>
<dbReference type="InterPro" id="IPR002877">
    <property type="entry name" value="RNA_MeTrfase_FtsJ_dom"/>
</dbReference>
<evidence type="ECO:0000259" key="13">
    <source>
        <dbReference type="Pfam" id="PF01728"/>
    </source>
</evidence>
<evidence type="ECO:0000256" key="1">
    <source>
        <dbReference type="ARBA" id="ARBA00022552"/>
    </source>
</evidence>
<dbReference type="PIRSF" id="PIRSF005461">
    <property type="entry name" value="23S_rRNA_mtase"/>
    <property type="match status" value="1"/>
</dbReference>